<dbReference type="InterPro" id="IPR007729">
    <property type="entry name" value="DGOK"/>
</dbReference>
<dbReference type="Gene3D" id="3.30.420.310">
    <property type="entry name" value="2-keto-3-deoxy-galactonokinase, C-terminal domain"/>
    <property type="match status" value="1"/>
</dbReference>
<dbReference type="GO" id="GO:0034194">
    <property type="term" value="P:D-galactonate catabolic process"/>
    <property type="evidence" value="ECO:0007669"/>
    <property type="project" value="InterPro"/>
</dbReference>
<dbReference type="InterPro" id="IPR043129">
    <property type="entry name" value="ATPase_NBD"/>
</dbReference>
<evidence type="ECO:0000313" key="2">
    <source>
        <dbReference type="Proteomes" id="UP000278756"/>
    </source>
</evidence>
<keyword evidence="1" id="KW-0808">Transferase</keyword>
<sequence length="302" mass="32522">MTTPSLIAADWGTTNFRLFLYDEAGQVIARHAANIGLKNLGVLSFEQALLSVLKGDFAGLEHLPFLLSGMVGSRQGWVEAPYAACPASLQTLADGLVKAPSDLDVAIVPGLFAESPGTGLLNVMRGEETQIFGILQSDPSDGFFVLPGTHSKWALVRGGKVESFSTHMTGEMFQVLKAHSILGLLMENSTDNEEVFLKGVERGMYNRAFLSVIFSVRTEALFNHIAPEHLATYLSGLLIGAEIVAELERHGKSPVRLVGEGALVDLYEKALAFAGFTDVTRFDGNAASESGLWAIHKLRSSK</sequence>
<keyword evidence="1" id="KW-0418">Kinase</keyword>
<dbReference type="EC" id="2.7.1.58" evidence="1"/>
<dbReference type="Proteomes" id="UP000278756">
    <property type="component" value="Chromosome 1"/>
</dbReference>
<dbReference type="AlphaFoldDB" id="A0A3G9G397"/>
<reference evidence="2" key="1">
    <citation type="journal article" date="2017" name="Biotechnol. Biofuels">
        <title>Evaluation of environmental bacterial communities as a factor affecting the growth of duckweed Lemna minor.</title>
        <authorList>
            <person name="Ishizawa H."/>
            <person name="Kuroda M."/>
            <person name="Morikawa M."/>
            <person name="Ike M."/>
        </authorList>
    </citation>
    <scope>NUCLEOTIDE SEQUENCE [LARGE SCALE GENOMIC DNA]</scope>
    <source>
        <strain evidence="2">M6</strain>
    </source>
</reference>
<dbReference type="InterPro" id="IPR042257">
    <property type="entry name" value="DGOK_C"/>
</dbReference>
<name>A0A3G9G397_9CAUL</name>
<organism evidence="1 2">
    <name type="scientific">Asticcacaulis excentricus</name>
    <dbReference type="NCBI Taxonomy" id="78587"/>
    <lineage>
        <taxon>Bacteria</taxon>
        <taxon>Pseudomonadati</taxon>
        <taxon>Pseudomonadota</taxon>
        <taxon>Alphaproteobacteria</taxon>
        <taxon>Caulobacterales</taxon>
        <taxon>Caulobacteraceae</taxon>
        <taxon>Asticcacaulis</taxon>
    </lineage>
</organism>
<evidence type="ECO:0000313" key="1">
    <source>
        <dbReference type="EMBL" id="BBF80345.1"/>
    </source>
</evidence>
<accession>A0A3G9G397</accession>
<reference evidence="2" key="2">
    <citation type="journal article" date="2017" name="Plant Physiol. Biochem.">
        <title>Differential oxidative and antioxidative response of duckweed Lemna minor toward plant growth promoting/inhibiting bacteria.</title>
        <authorList>
            <person name="Ishizawa H."/>
            <person name="Kuroda M."/>
            <person name="Morikawa M."/>
            <person name="Ike M."/>
        </authorList>
    </citation>
    <scope>NUCLEOTIDE SEQUENCE [LARGE SCALE GENOMIC DNA]</scope>
    <source>
        <strain evidence="2">M6</strain>
    </source>
</reference>
<protein>
    <submittedName>
        <fullName evidence="1">2-dehydro-3-deoxygaladtonokinase</fullName>
        <ecNumber evidence="1">2.7.1.58</ecNumber>
    </submittedName>
</protein>
<dbReference type="CDD" id="cd24012">
    <property type="entry name" value="ASKHA_NBD_KDGal-kinase"/>
    <property type="match status" value="1"/>
</dbReference>
<dbReference type="SUPFAM" id="SSF53067">
    <property type="entry name" value="Actin-like ATPase domain"/>
    <property type="match status" value="1"/>
</dbReference>
<gene>
    <name evidence="1" type="ORF">EM6_0925</name>
</gene>
<dbReference type="Gene3D" id="3.30.420.300">
    <property type="entry name" value="2-keto-3-deoxy-galactonokinase, substrate binding domain"/>
    <property type="match status" value="1"/>
</dbReference>
<proteinExistence type="predicted"/>
<dbReference type="InterPro" id="IPR042258">
    <property type="entry name" value="DGOK_N"/>
</dbReference>
<dbReference type="GO" id="GO:0008671">
    <property type="term" value="F:2-dehydro-3-deoxygalactonokinase activity"/>
    <property type="evidence" value="ECO:0007669"/>
    <property type="project" value="UniProtKB-EC"/>
</dbReference>
<dbReference type="OrthoDB" id="256574at2"/>
<dbReference type="RefSeq" id="WP_126420617.1">
    <property type="nucleotide sequence ID" value="NZ_AP018827.1"/>
</dbReference>
<dbReference type="Pfam" id="PF05035">
    <property type="entry name" value="DGOK"/>
    <property type="match status" value="1"/>
</dbReference>
<dbReference type="EMBL" id="AP018827">
    <property type="protein sequence ID" value="BBF80345.1"/>
    <property type="molecule type" value="Genomic_DNA"/>
</dbReference>